<evidence type="ECO:0000256" key="6">
    <source>
        <dbReference type="ARBA" id="ARBA00022692"/>
    </source>
</evidence>
<dbReference type="PROSITE" id="PS50109">
    <property type="entry name" value="HIS_KIN"/>
    <property type="match status" value="1"/>
</dbReference>
<dbReference type="GO" id="GO:0016020">
    <property type="term" value="C:membrane"/>
    <property type="evidence" value="ECO:0007669"/>
    <property type="project" value="UniProtKB-SubCell"/>
</dbReference>
<comment type="subcellular location">
    <subcellularLocation>
        <location evidence="2">Membrane</location>
    </subcellularLocation>
</comment>
<dbReference type="InterPro" id="IPR003661">
    <property type="entry name" value="HisK_dim/P_dom"/>
</dbReference>
<keyword evidence="5" id="KW-0808">Transferase</keyword>
<dbReference type="Pfam" id="PF08521">
    <property type="entry name" value="2CSK_N"/>
    <property type="match status" value="1"/>
</dbReference>
<dbReference type="AlphaFoldDB" id="A0A1I0YJ69"/>
<dbReference type="Pfam" id="PF00512">
    <property type="entry name" value="HisKA"/>
    <property type="match status" value="1"/>
</dbReference>
<evidence type="ECO:0000259" key="11">
    <source>
        <dbReference type="PROSITE" id="PS50109"/>
    </source>
</evidence>
<dbReference type="InterPro" id="IPR013727">
    <property type="entry name" value="2CSK_N"/>
</dbReference>
<keyword evidence="6 10" id="KW-0812">Transmembrane</keyword>
<dbReference type="Gene3D" id="3.30.565.10">
    <property type="entry name" value="Histidine kinase-like ATPase, C-terminal domain"/>
    <property type="match status" value="1"/>
</dbReference>
<accession>A0A1I0YJ69</accession>
<dbReference type="InterPro" id="IPR036097">
    <property type="entry name" value="HisK_dim/P_sf"/>
</dbReference>
<name>A0A1I0YJ69_9RHOB</name>
<evidence type="ECO:0000313" key="13">
    <source>
        <dbReference type="Proteomes" id="UP000198796"/>
    </source>
</evidence>
<dbReference type="SUPFAM" id="SSF47384">
    <property type="entry name" value="Homodimeric domain of signal transducing histidine kinase"/>
    <property type="match status" value="1"/>
</dbReference>
<proteinExistence type="predicted"/>
<keyword evidence="13" id="KW-1185">Reference proteome</keyword>
<gene>
    <name evidence="12" type="ORF">SAMN05421688_3120</name>
</gene>
<dbReference type="InterPro" id="IPR036890">
    <property type="entry name" value="HATPase_C_sf"/>
</dbReference>
<dbReference type="OrthoDB" id="913606at2"/>
<dbReference type="Proteomes" id="UP000198796">
    <property type="component" value="Unassembled WGS sequence"/>
</dbReference>
<dbReference type="SUPFAM" id="SSF55874">
    <property type="entry name" value="ATPase domain of HSP90 chaperone/DNA topoisomerase II/histidine kinase"/>
    <property type="match status" value="1"/>
</dbReference>
<dbReference type="EMBL" id="FOJU01000005">
    <property type="protein sequence ID" value="SFB12947.1"/>
    <property type="molecule type" value="Genomic_DNA"/>
</dbReference>
<evidence type="ECO:0000256" key="1">
    <source>
        <dbReference type="ARBA" id="ARBA00000085"/>
    </source>
</evidence>
<organism evidence="12 13">
    <name type="scientific">Poseidonocella pacifica</name>
    <dbReference type="NCBI Taxonomy" id="871651"/>
    <lineage>
        <taxon>Bacteria</taxon>
        <taxon>Pseudomonadati</taxon>
        <taxon>Pseudomonadota</taxon>
        <taxon>Alphaproteobacteria</taxon>
        <taxon>Rhodobacterales</taxon>
        <taxon>Roseobacteraceae</taxon>
        <taxon>Poseidonocella</taxon>
    </lineage>
</organism>
<dbReference type="PANTHER" id="PTHR45436">
    <property type="entry name" value="SENSOR HISTIDINE KINASE YKOH"/>
    <property type="match status" value="1"/>
</dbReference>
<feature type="domain" description="Histidine kinase" evidence="11">
    <location>
        <begin position="243"/>
        <end position="453"/>
    </location>
</feature>
<dbReference type="PANTHER" id="PTHR45436:SF5">
    <property type="entry name" value="SENSOR HISTIDINE KINASE TRCS"/>
    <property type="match status" value="1"/>
</dbReference>
<feature type="transmembrane region" description="Helical" evidence="10">
    <location>
        <begin position="164"/>
        <end position="183"/>
    </location>
</feature>
<keyword evidence="7 12" id="KW-0418">Kinase</keyword>
<dbReference type="EC" id="2.7.13.3" evidence="3"/>
<evidence type="ECO:0000256" key="8">
    <source>
        <dbReference type="ARBA" id="ARBA00022989"/>
    </source>
</evidence>
<sequence>MSRGPMSLRLRLFLLILSPLLIVSVLLGMWRFAVAQATAEMLFDRGLLAAALAISRDVSISEGDALSPRTRALISDAGGGEVFYHVTGPGGIYVTGYAYPPIDSITASGPGPHYLQASYRGQPVRVLRMSEPTTIGNMTGETIVTVWQRSAERDAFARALARRAAALMIALMATVAIVVWFGVQRGLHPIRSLHDAIALRSPNDLSRIQRRVPAEVSGIVATLNRLFGQLDQSLKTHQAFISDASHQLRNPAAAILSLAESLPEVDDPVQKRFREQELIAAARKSVRLTEQLLSLERLRYGGALREEPFDLNDIAEAVCNDLGPEVLVRDLRFGFDRVDGPLALRGDPVLVGEAVRNLISNAMQHGGESLTEIAVRTAAEAGFAMIEVRDDGQGLSPNNAETVFRRFGQLEPGTGSGLGLAIVRDVAHLHGGTVTLEKVSRGACVRIRFPLPQSNANLRENGRSGCA</sequence>
<evidence type="ECO:0000256" key="3">
    <source>
        <dbReference type="ARBA" id="ARBA00012438"/>
    </source>
</evidence>
<dbReference type="SMART" id="SM00387">
    <property type="entry name" value="HATPase_c"/>
    <property type="match status" value="1"/>
</dbReference>
<dbReference type="InterPro" id="IPR003594">
    <property type="entry name" value="HATPase_dom"/>
</dbReference>
<dbReference type="CDD" id="cd00082">
    <property type="entry name" value="HisKA"/>
    <property type="match status" value="1"/>
</dbReference>
<evidence type="ECO:0000256" key="7">
    <source>
        <dbReference type="ARBA" id="ARBA00022777"/>
    </source>
</evidence>
<dbReference type="CDD" id="cd00075">
    <property type="entry name" value="HATPase"/>
    <property type="match status" value="1"/>
</dbReference>
<keyword evidence="9 10" id="KW-0472">Membrane</keyword>
<keyword evidence="4" id="KW-0597">Phosphoprotein</keyword>
<dbReference type="STRING" id="871651.SAMN05421688_3120"/>
<evidence type="ECO:0000256" key="2">
    <source>
        <dbReference type="ARBA" id="ARBA00004370"/>
    </source>
</evidence>
<dbReference type="GO" id="GO:0000155">
    <property type="term" value="F:phosphorelay sensor kinase activity"/>
    <property type="evidence" value="ECO:0007669"/>
    <property type="project" value="InterPro"/>
</dbReference>
<evidence type="ECO:0000256" key="5">
    <source>
        <dbReference type="ARBA" id="ARBA00022679"/>
    </source>
</evidence>
<protein>
    <recommendedName>
        <fullName evidence="3">histidine kinase</fullName>
        <ecNumber evidence="3">2.7.13.3</ecNumber>
    </recommendedName>
</protein>
<evidence type="ECO:0000256" key="10">
    <source>
        <dbReference type="SAM" id="Phobius"/>
    </source>
</evidence>
<dbReference type="InterPro" id="IPR004358">
    <property type="entry name" value="Sig_transdc_His_kin-like_C"/>
</dbReference>
<evidence type="ECO:0000313" key="12">
    <source>
        <dbReference type="EMBL" id="SFB12947.1"/>
    </source>
</evidence>
<evidence type="ECO:0000256" key="9">
    <source>
        <dbReference type="ARBA" id="ARBA00023136"/>
    </source>
</evidence>
<dbReference type="Gene3D" id="1.10.287.130">
    <property type="match status" value="1"/>
</dbReference>
<evidence type="ECO:0000256" key="4">
    <source>
        <dbReference type="ARBA" id="ARBA00022553"/>
    </source>
</evidence>
<comment type="catalytic activity">
    <reaction evidence="1">
        <text>ATP + protein L-histidine = ADP + protein N-phospho-L-histidine.</text>
        <dbReference type="EC" id="2.7.13.3"/>
    </reaction>
</comment>
<dbReference type="InterPro" id="IPR050428">
    <property type="entry name" value="TCS_sensor_his_kinase"/>
</dbReference>
<dbReference type="SMART" id="SM00388">
    <property type="entry name" value="HisKA"/>
    <property type="match status" value="1"/>
</dbReference>
<reference evidence="12 13" key="1">
    <citation type="submission" date="2016-10" db="EMBL/GenBank/DDBJ databases">
        <authorList>
            <person name="de Groot N.N."/>
        </authorList>
    </citation>
    <scope>NUCLEOTIDE SEQUENCE [LARGE SCALE GENOMIC DNA]</scope>
    <source>
        <strain evidence="12 13">DSM 29316</strain>
    </source>
</reference>
<dbReference type="InterPro" id="IPR005467">
    <property type="entry name" value="His_kinase_dom"/>
</dbReference>
<keyword evidence="8 10" id="KW-1133">Transmembrane helix</keyword>
<dbReference type="Pfam" id="PF02518">
    <property type="entry name" value="HATPase_c"/>
    <property type="match status" value="1"/>
</dbReference>
<dbReference type="PRINTS" id="PR00344">
    <property type="entry name" value="BCTRLSENSOR"/>
</dbReference>